<organism evidence="1 2">
    <name type="scientific">Vitreoscilla filiformis</name>
    <dbReference type="NCBI Taxonomy" id="63"/>
    <lineage>
        <taxon>Bacteria</taxon>
        <taxon>Pseudomonadati</taxon>
        <taxon>Pseudomonadota</taxon>
        <taxon>Betaproteobacteria</taxon>
        <taxon>Neisseriales</taxon>
        <taxon>Neisseriaceae</taxon>
        <taxon>Vitreoscilla</taxon>
    </lineage>
</organism>
<evidence type="ECO:0000313" key="2">
    <source>
        <dbReference type="Proteomes" id="UP000199729"/>
    </source>
</evidence>
<keyword evidence="2" id="KW-1185">Reference proteome</keyword>
<reference evidence="1 2" key="1">
    <citation type="submission" date="2017-07" db="EMBL/GenBank/DDBJ databases">
        <title>Complete Genome Sequence of the cosmetic ferment Vitreoscilla filiformis (ATCC15551).</title>
        <authorList>
            <person name="Contreras S."/>
            <person name="Sagory-Zalkind P."/>
            <person name="Blanquart H."/>
            <person name="Iltis A."/>
            <person name="Morand S.C."/>
        </authorList>
    </citation>
    <scope>NUCLEOTIDE SEQUENCE [LARGE SCALE GENOMIC DNA]</scope>
    <source>
        <strain evidence="1 2">ATCC 15551</strain>
    </source>
</reference>
<gene>
    <name evidence="1" type="ORF">VITFI_CDS1487</name>
</gene>
<evidence type="ECO:0000313" key="1">
    <source>
        <dbReference type="EMBL" id="ASM77265.1"/>
    </source>
</evidence>
<dbReference type="KEGG" id="vff:VITFI_CDS1487"/>
<protein>
    <submittedName>
        <fullName evidence="1">Uncharacterized protein</fullName>
    </submittedName>
</protein>
<dbReference type="AlphaFoldDB" id="A0A221KE62"/>
<sequence>MRLQGLRALDENAVRLFLKLAQQRLRQTWIVLEDSSPVDADVVLASPGTHPLRGQRVVWVTAPGQPVPPGGHGTLPRPLQLEAFYELLQQLKPQPPTACAAPAPSLPAPPSGTATRYRLTRWPSSQMLVTHVQGARLASFLSARYLSATELAQLSHVPTEACSRFIHAMRQHGWVETQPAPSPTAPTCAPTRPASGAPAWISRLRHKLQLTDTLPAIG</sequence>
<accession>A0A221KE62</accession>
<name>A0A221KE62_VITFI</name>
<proteinExistence type="predicted"/>
<dbReference type="EMBL" id="CP022423">
    <property type="protein sequence ID" value="ASM77265.1"/>
    <property type="molecule type" value="Genomic_DNA"/>
</dbReference>
<dbReference type="Proteomes" id="UP000199729">
    <property type="component" value="Chromosome"/>
</dbReference>